<evidence type="ECO:0000313" key="2">
    <source>
        <dbReference type="EMBL" id="KCW48304.1"/>
    </source>
</evidence>
<dbReference type="AlphaFoldDB" id="A0A059A3J0"/>
<sequence>MGNCLVLEEKVIKIVKTDGKILEYKSPLRARQVLSEFAAGHAISQTFPAMAVLEPDSRLLCGRMYYIFPLDPSTTSKFAKTENKKKVRFADDDRKAVEEGEEITKGGGSSSVVRIKVVISKRELAELLARGGVSVKDEMISSQLFQSEERSTSLGGDDEGDDLSRSWKPSLESIREVN</sequence>
<dbReference type="Gramene" id="KCW48304">
    <property type="protein sequence ID" value="KCW48304"/>
    <property type="gene ID" value="EUGRSUZ_K02033"/>
</dbReference>
<evidence type="ECO:0008006" key="3">
    <source>
        <dbReference type="Google" id="ProtNLM"/>
    </source>
</evidence>
<dbReference type="STRING" id="71139.A0A059A3J0"/>
<dbReference type="InParanoid" id="A0A059A3J0"/>
<dbReference type="KEGG" id="egr:104425635"/>
<dbReference type="eggNOG" id="ENOG502S17J">
    <property type="taxonomic scope" value="Eukaryota"/>
</dbReference>
<dbReference type="EMBL" id="KK198763">
    <property type="protein sequence ID" value="KCW48304.1"/>
    <property type="molecule type" value="Genomic_DNA"/>
</dbReference>
<dbReference type="PANTHER" id="PTHR33148">
    <property type="entry name" value="PLASTID MOVEMENT IMPAIRED PROTEIN-RELATED"/>
    <property type="match status" value="1"/>
</dbReference>
<feature type="region of interest" description="Disordered" evidence="1">
    <location>
        <begin position="144"/>
        <end position="178"/>
    </location>
</feature>
<reference evidence="2" key="1">
    <citation type="submission" date="2013-07" db="EMBL/GenBank/DDBJ databases">
        <title>The genome of Eucalyptus grandis.</title>
        <authorList>
            <person name="Schmutz J."/>
            <person name="Hayes R."/>
            <person name="Myburg A."/>
            <person name="Tuskan G."/>
            <person name="Grattapaglia D."/>
            <person name="Rokhsar D.S."/>
        </authorList>
    </citation>
    <scope>NUCLEOTIDE SEQUENCE</scope>
    <source>
        <tissue evidence="2">Leaf extractions</tissue>
    </source>
</reference>
<name>A0A059A3J0_EUCGR</name>
<dbReference type="OrthoDB" id="1688863at2759"/>
<protein>
    <recommendedName>
        <fullName evidence="3">DUF4228 domain-containing protein</fullName>
    </recommendedName>
</protein>
<evidence type="ECO:0000256" key="1">
    <source>
        <dbReference type="SAM" id="MobiDB-lite"/>
    </source>
</evidence>
<proteinExistence type="predicted"/>
<accession>A0A059A3J0</accession>
<gene>
    <name evidence="2" type="ORF">EUGRSUZ_K02033</name>
</gene>
<dbReference type="FunCoup" id="A0A059A3J0">
    <property type="interactions" value="4"/>
</dbReference>
<organism evidence="2">
    <name type="scientific">Eucalyptus grandis</name>
    <name type="common">Flooded gum</name>
    <dbReference type="NCBI Taxonomy" id="71139"/>
    <lineage>
        <taxon>Eukaryota</taxon>
        <taxon>Viridiplantae</taxon>
        <taxon>Streptophyta</taxon>
        <taxon>Embryophyta</taxon>
        <taxon>Tracheophyta</taxon>
        <taxon>Spermatophyta</taxon>
        <taxon>Magnoliopsida</taxon>
        <taxon>eudicotyledons</taxon>
        <taxon>Gunneridae</taxon>
        <taxon>Pentapetalae</taxon>
        <taxon>rosids</taxon>
        <taxon>malvids</taxon>
        <taxon>Myrtales</taxon>
        <taxon>Myrtaceae</taxon>
        <taxon>Myrtoideae</taxon>
        <taxon>Eucalypteae</taxon>
        <taxon>Eucalyptus</taxon>
    </lineage>
</organism>
<dbReference type="PANTHER" id="PTHR33148:SF46">
    <property type="entry name" value="EMB|CAB85509.1"/>
    <property type="match status" value="1"/>
</dbReference>
<dbReference type="OMA" id="NIGRCEG"/>
<dbReference type="InterPro" id="IPR025322">
    <property type="entry name" value="PADRE_dom"/>
</dbReference>
<dbReference type="Pfam" id="PF14009">
    <property type="entry name" value="PADRE"/>
    <property type="match status" value="1"/>
</dbReference>